<dbReference type="AlphaFoldDB" id="A0AAN8N7Q3"/>
<sequence>MQFSKIIATLATMASLSQAAPASTPLEKRQLQTFDCTPSRITASPIYNIINCITLCGPINNAAAQGATEDHARLMGRWNGLGCQQI</sequence>
<comment type="caution">
    <text evidence="2">The sequence shown here is derived from an EMBL/GenBank/DDBJ whole genome shotgun (WGS) entry which is preliminary data.</text>
</comment>
<dbReference type="Proteomes" id="UP001307849">
    <property type="component" value="Unassembled WGS sequence"/>
</dbReference>
<evidence type="ECO:0000313" key="3">
    <source>
        <dbReference type="Proteomes" id="UP001307849"/>
    </source>
</evidence>
<keyword evidence="3" id="KW-1185">Reference proteome</keyword>
<dbReference type="EMBL" id="JAVHJM010000012">
    <property type="protein sequence ID" value="KAK6500911.1"/>
    <property type="molecule type" value="Genomic_DNA"/>
</dbReference>
<gene>
    <name evidence="2" type="ORF">TWF506_003670</name>
</gene>
<name>A0AAN8N7Q3_9PEZI</name>
<feature type="signal peptide" evidence="1">
    <location>
        <begin position="1"/>
        <end position="19"/>
    </location>
</feature>
<evidence type="ECO:0000313" key="2">
    <source>
        <dbReference type="EMBL" id="KAK6500911.1"/>
    </source>
</evidence>
<protein>
    <submittedName>
        <fullName evidence="2">Uncharacterized protein</fullName>
    </submittedName>
</protein>
<feature type="chain" id="PRO_5042916352" evidence="1">
    <location>
        <begin position="20"/>
        <end position="86"/>
    </location>
</feature>
<accession>A0AAN8N7Q3</accession>
<evidence type="ECO:0000256" key="1">
    <source>
        <dbReference type="SAM" id="SignalP"/>
    </source>
</evidence>
<reference evidence="2 3" key="1">
    <citation type="submission" date="2019-10" db="EMBL/GenBank/DDBJ databases">
        <authorList>
            <person name="Palmer J.M."/>
        </authorList>
    </citation>
    <scope>NUCLEOTIDE SEQUENCE [LARGE SCALE GENOMIC DNA]</scope>
    <source>
        <strain evidence="2 3">TWF506</strain>
    </source>
</reference>
<organism evidence="2 3">
    <name type="scientific">Arthrobotrys conoides</name>
    <dbReference type="NCBI Taxonomy" id="74498"/>
    <lineage>
        <taxon>Eukaryota</taxon>
        <taxon>Fungi</taxon>
        <taxon>Dikarya</taxon>
        <taxon>Ascomycota</taxon>
        <taxon>Pezizomycotina</taxon>
        <taxon>Orbiliomycetes</taxon>
        <taxon>Orbiliales</taxon>
        <taxon>Orbiliaceae</taxon>
        <taxon>Arthrobotrys</taxon>
    </lineage>
</organism>
<proteinExistence type="predicted"/>
<keyword evidence="1" id="KW-0732">Signal</keyword>